<evidence type="ECO:0000313" key="4">
    <source>
        <dbReference type="EMBL" id="SIT65729.1"/>
    </source>
</evidence>
<sequence length="354" mass="37777">MADQDLTQELCERVRVAAKSGTPLCIRGGGTKDFYGRQCAATDVLDVGSHRGILSYEPTELVLTARCGTPLREVRAALAEKGQQLPFEPPAFGDEATLGGVVAAGLAGPRRAFAGGVRDSLLGVRLLNGRGEALQFGGQVMKNVAGYDLSRLSAGAMGTLGVLLELSVKVLPKPAFERTVVFALDEEAALERMKALARSPLVITATAHDGESLYVRACGGERALEAAEQALGGDPLPESETFWQSVREQTHGFFAGELPLWRLSVPPATPALHLGPSFIEWSGAQRWVFSDAPAETIHTAASAHGGHATLFRGHDGAVEVFQPLPEKLMQIHRNVKQAIDPVGSFNPGRMYSEF</sequence>
<keyword evidence="5" id="KW-1185">Reference proteome</keyword>
<dbReference type="InterPro" id="IPR036318">
    <property type="entry name" value="FAD-bd_PCMH-like_sf"/>
</dbReference>
<name>A0A1R3VMB9_9GAMM</name>
<dbReference type="PANTHER" id="PTHR11748">
    <property type="entry name" value="D-LACTATE DEHYDROGENASE"/>
    <property type="match status" value="1"/>
</dbReference>
<gene>
    <name evidence="4" type="ORF">SAMN05216526_0180</name>
</gene>
<dbReference type="PANTHER" id="PTHR11748:SF103">
    <property type="entry name" value="GLYCOLATE OXIDASE SUBUNIT GLCE"/>
    <property type="match status" value="1"/>
</dbReference>
<dbReference type="Pfam" id="PF01565">
    <property type="entry name" value="FAD_binding_4"/>
    <property type="match status" value="1"/>
</dbReference>
<dbReference type="InterPro" id="IPR006094">
    <property type="entry name" value="Oxid_FAD_bind_N"/>
</dbReference>
<dbReference type="RefSeq" id="WP_200799796.1">
    <property type="nucleotide sequence ID" value="NZ_CP023018.1"/>
</dbReference>
<dbReference type="Proteomes" id="UP000223759">
    <property type="component" value="Unassembled WGS sequence"/>
</dbReference>
<dbReference type="Gene3D" id="3.30.465.10">
    <property type="match status" value="1"/>
</dbReference>
<feature type="domain" description="FAD-binding PCMH-type" evidence="3">
    <location>
        <begin position="1"/>
        <end position="173"/>
    </location>
</feature>
<dbReference type="AlphaFoldDB" id="A0A1R3VMB9"/>
<dbReference type="InterPro" id="IPR016164">
    <property type="entry name" value="FAD-linked_Oxase-like_C"/>
</dbReference>
<dbReference type="PROSITE" id="PS51387">
    <property type="entry name" value="FAD_PCMH"/>
    <property type="match status" value="1"/>
</dbReference>
<dbReference type="SUPFAM" id="SSF55103">
    <property type="entry name" value="FAD-linked oxidases, C-terminal domain"/>
    <property type="match status" value="1"/>
</dbReference>
<evidence type="ECO:0000313" key="5">
    <source>
        <dbReference type="Proteomes" id="UP000223759"/>
    </source>
</evidence>
<reference evidence="4 5" key="1">
    <citation type="submission" date="2017-01" db="EMBL/GenBank/DDBJ databases">
        <authorList>
            <person name="Mah S.A."/>
            <person name="Swanson W.J."/>
            <person name="Moy G.W."/>
            <person name="Vacquier V.D."/>
        </authorList>
    </citation>
    <scope>NUCLEOTIDE SEQUENCE [LARGE SCALE GENOMIC DNA]</scope>
    <source>
        <strain evidence="4 5">M9</strain>
    </source>
</reference>
<evidence type="ECO:0000256" key="1">
    <source>
        <dbReference type="ARBA" id="ARBA00022630"/>
    </source>
</evidence>
<protein>
    <submittedName>
        <fullName evidence="4">Glycolate oxidase FAD binding subunit</fullName>
    </submittedName>
</protein>
<keyword evidence="2" id="KW-0274">FAD</keyword>
<dbReference type="InterPro" id="IPR016169">
    <property type="entry name" value="FAD-bd_PCMH_sub2"/>
</dbReference>
<keyword evidence="1" id="KW-0285">Flavoprotein</keyword>
<evidence type="ECO:0000256" key="2">
    <source>
        <dbReference type="ARBA" id="ARBA00022827"/>
    </source>
</evidence>
<dbReference type="GO" id="GO:0071949">
    <property type="term" value="F:FAD binding"/>
    <property type="evidence" value="ECO:0007669"/>
    <property type="project" value="InterPro"/>
</dbReference>
<dbReference type="NCBIfam" id="NF008439">
    <property type="entry name" value="PRK11282.1"/>
    <property type="match status" value="1"/>
</dbReference>
<evidence type="ECO:0000259" key="3">
    <source>
        <dbReference type="PROSITE" id="PS51387"/>
    </source>
</evidence>
<accession>A0A1R3VMB9</accession>
<dbReference type="SUPFAM" id="SSF56176">
    <property type="entry name" value="FAD-binding/transporter-associated domain-like"/>
    <property type="match status" value="1"/>
</dbReference>
<dbReference type="GO" id="GO:0003824">
    <property type="term" value="F:catalytic activity"/>
    <property type="evidence" value="ECO:0007669"/>
    <property type="project" value="InterPro"/>
</dbReference>
<dbReference type="InterPro" id="IPR016166">
    <property type="entry name" value="FAD-bd_PCMH"/>
</dbReference>
<dbReference type="STRING" id="233100.SAMN05216526_0180"/>
<proteinExistence type="predicted"/>
<dbReference type="EMBL" id="FTPK01000001">
    <property type="protein sequence ID" value="SIT65729.1"/>
    <property type="molecule type" value="Genomic_DNA"/>
</dbReference>
<organism evidence="4 5">
    <name type="scientific">Ectothiorhodosinus mongolicus</name>
    <dbReference type="NCBI Taxonomy" id="233100"/>
    <lineage>
        <taxon>Bacteria</taxon>
        <taxon>Pseudomonadati</taxon>
        <taxon>Pseudomonadota</taxon>
        <taxon>Gammaproteobacteria</taxon>
        <taxon>Chromatiales</taxon>
        <taxon>Ectothiorhodospiraceae</taxon>
        <taxon>Ectothiorhodosinus</taxon>
    </lineage>
</organism>